<organism evidence="2 3">
    <name type="scientific">Dissostichus mawsoni</name>
    <name type="common">Antarctic cod</name>
    <dbReference type="NCBI Taxonomy" id="36200"/>
    <lineage>
        <taxon>Eukaryota</taxon>
        <taxon>Metazoa</taxon>
        <taxon>Chordata</taxon>
        <taxon>Craniata</taxon>
        <taxon>Vertebrata</taxon>
        <taxon>Euteleostomi</taxon>
        <taxon>Actinopterygii</taxon>
        <taxon>Neopterygii</taxon>
        <taxon>Teleostei</taxon>
        <taxon>Neoteleostei</taxon>
        <taxon>Acanthomorphata</taxon>
        <taxon>Eupercaria</taxon>
        <taxon>Perciformes</taxon>
        <taxon>Notothenioidei</taxon>
        <taxon>Nototheniidae</taxon>
        <taxon>Dissostichus</taxon>
    </lineage>
</organism>
<dbReference type="AlphaFoldDB" id="A0A7J5Z1V7"/>
<comment type="caution">
    <text evidence="2">The sequence shown here is derived from an EMBL/GenBank/DDBJ whole genome shotgun (WGS) entry which is preliminary data.</text>
</comment>
<dbReference type="EMBL" id="JAAKFY010000006">
    <property type="protein sequence ID" value="KAF3855805.1"/>
    <property type="molecule type" value="Genomic_DNA"/>
</dbReference>
<evidence type="ECO:0000256" key="1">
    <source>
        <dbReference type="SAM" id="Coils"/>
    </source>
</evidence>
<accession>A0A7J5Z1V7</accession>
<dbReference type="Proteomes" id="UP000518266">
    <property type="component" value="Unassembled WGS sequence"/>
</dbReference>
<sequence length="381" mass="42675">MPKQAKKTETAVSTASEVAGPDMASIISLLEEHRVSSELAQREHRASISAYFKAAFAVLEAKLNQTQTTVAEHGEQIDSLETNANLQDQRLRILEEKCAVLADSNAKLAAKTADLEGRSRRNNIRIIGLPESIEGPRPKTFFSELLVELLGNETLQSPPELDCAHRAPAARPQPGTRPRPVIMRLHRYQVKDLIVREARKRRGDLRYLGTPVQIYEDFTQEVLEQRAKYRDIMSKLYNLGLRPALLFPARLQITLGSGAKKRFPSPLEASDWCLVEANSCRSTSLQALACSTLPLSPSQFTSNPLSGHKLDVTLVGLLFLKRLLSVTTIYFYQPIDPRFSHLEREGLRCIGELYIDSLFASFDQLRVAFNLRGSDSLDTFN</sequence>
<reference evidence="2 3" key="1">
    <citation type="submission" date="2020-03" db="EMBL/GenBank/DDBJ databases">
        <title>Dissostichus mawsoni Genome sequencing and assembly.</title>
        <authorList>
            <person name="Park H."/>
        </authorList>
    </citation>
    <scope>NUCLEOTIDE SEQUENCE [LARGE SCALE GENOMIC DNA]</scope>
    <source>
        <strain evidence="2">DM0001</strain>
        <tissue evidence="2">Muscle</tissue>
    </source>
</reference>
<dbReference type="InterPro" id="IPR004244">
    <property type="entry name" value="Transposase_22"/>
</dbReference>
<dbReference type="OrthoDB" id="10059413at2759"/>
<dbReference type="Gene3D" id="3.30.70.1820">
    <property type="entry name" value="L1 transposable element, RRM domain"/>
    <property type="match status" value="1"/>
</dbReference>
<proteinExistence type="predicted"/>
<name>A0A7J5Z1V7_DISMA</name>
<dbReference type="PANTHER" id="PTHR11505">
    <property type="entry name" value="L1 TRANSPOSABLE ELEMENT-RELATED"/>
    <property type="match status" value="1"/>
</dbReference>
<evidence type="ECO:0008006" key="4">
    <source>
        <dbReference type="Google" id="ProtNLM"/>
    </source>
</evidence>
<keyword evidence="1" id="KW-0175">Coiled coil</keyword>
<evidence type="ECO:0000313" key="3">
    <source>
        <dbReference type="Proteomes" id="UP000518266"/>
    </source>
</evidence>
<protein>
    <recommendedName>
        <fullName evidence="4">LINE-1 type transposase domain-containing 1</fullName>
    </recommendedName>
</protein>
<evidence type="ECO:0000313" key="2">
    <source>
        <dbReference type="EMBL" id="KAF3855805.1"/>
    </source>
</evidence>
<gene>
    <name evidence="2" type="ORF">F7725_016528</name>
</gene>
<feature type="coiled-coil region" evidence="1">
    <location>
        <begin position="63"/>
        <end position="97"/>
    </location>
</feature>
<keyword evidence="3" id="KW-1185">Reference proteome</keyword>